<dbReference type="InterPro" id="IPR029052">
    <property type="entry name" value="Metallo-depent_PP-like"/>
</dbReference>
<dbReference type="InterPro" id="IPR051918">
    <property type="entry name" value="STPP_CPPED1"/>
</dbReference>
<name>A0A2A4GE91_9FLAO</name>
<dbReference type="EMBL" id="NBWU01000001">
    <property type="protein sequence ID" value="PCE66115.1"/>
    <property type="molecule type" value="Genomic_DNA"/>
</dbReference>
<evidence type="ECO:0000259" key="2">
    <source>
        <dbReference type="Pfam" id="PF00149"/>
    </source>
</evidence>
<comment type="caution">
    <text evidence="3">The sequence shown here is derived from an EMBL/GenBank/DDBJ whole genome shotgun (WGS) entry which is preliminary data.</text>
</comment>
<keyword evidence="1" id="KW-0732">Signal</keyword>
<feature type="signal peptide" evidence="1">
    <location>
        <begin position="1"/>
        <end position="24"/>
    </location>
</feature>
<evidence type="ECO:0000256" key="1">
    <source>
        <dbReference type="SAM" id="SignalP"/>
    </source>
</evidence>
<feature type="domain" description="Calcineurin-like phosphoesterase" evidence="2">
    <location>
        <begin position="29"/>
        <end position="238"/>
    </location>
</feature>
<accession>A0A2A4GE91</accession>
<dbReference type="Proteomes" id="UP000219559">
    <property type="component" value="Unassembled WGS sequence"/>
</dbReference>
<organism evidence="3 4">
    <name type="scientific">Sediminicola luteus</name>
    <dbReference type="NCBI Taxonomy" id="319238"/>
    <lineage>
        <taxon>Bacteria</taxon>
        <taxon>Pseudomonadati</taxon>
        <taxon>Bacteroidota</taxon>
        <taxon>Flavobacteriia</taxon>
        <taxon>Flavobacteriales</taxon>
        <taxon>Flavobacteriaceae</taxon>
        <taxon>Sediminicola</taxon>
    </lineage>
</organism>
<dbReference type="GO" id="GO:0016787">
    <property type="term" value="F:hydrolase activity"/>
    <property type="evidence" value="ECO:0007669"/>
    <property type="project" value="InterPro"/>
</dbReference>
<evidence type="ECO:0000313" key="4">
    <source>
        <dbReference type="Proteomes" id="UP000219559"/>
    </source>
</evidence>
<dbReference type="Gene3D" id="3.60.21.10">
    <property type="match status" value="1"/>
</dbReference>
<feature type="chain" id="PRO_5012585028" description="Calcineurin-like phosphoesterase domain-containing protein" evidence="1">
    <location>
        <begin position="25"/>
        <end position="305"/>
    </location>
</feature>
<dbReference type="InterPro" id="IPR004843">
    <property type="entry name" value="Calcineurin-like_PHP"/>
</dbReference>
<evidence type="ECO:0000313" key="3">
    <source>
        <dbReference type="EMBL" id="PCE66115.1"/>
    </source>
</evidence>
<keyword evidence="4" id="KW-1185">Reference proteome</keyword>
<gene>
    <name evidence="3" type="ORF">B7P33_02105</name>
</gene>
<dbReference type="PANTHER" id="PTHR43143">
    <property type="entry name" value="METALLOPHOSPHOESTERASE, CALCINEURIN SUPERFAMILY"/>
    <property type="match status" value="1"/>
</dbReference>
<protein>
    <recommendedName>
        <fullName evidence="2">Calcineurin-like phosphoesterase domain-containing protein</fullName>
    </recommendedName>
</protein>
<dbReference type="OrthoDB" id="9816081at2"/>
<dbReference type="SUPFAM" id="SSF56300">
    <property type="entry name" value="Metallo-dependent phosphatases"/>
    <property type="match status" value="1"/>
</dbReference>
<sequence>MKTIRLKWCCLAFMGILYLGTAQRTTGFSFAFLTDIHLQPERGAQKAFKKAIDSINALEIDMVVTGGDLVYDVLRGDSVRSNQLFQDYLKMSEQIQVPVKNTIGNHELYGIYPESDVSEDHPDYYYGLYERYMGPTYHSFDHKGWRFISVNSIMKGNGKYIGKVDDKQFEWLAQLALKTPHDMSLVLVTHIPFLTTHPQRYGRGVPTTPNNLWIENGQAVLRLFEKHNLRLVLQGHLHWIEDIELHGKTRFLTGGSLAGRPSWRRGSRKNNGIHYDEEGFMVVHISGEEIDWEYIDIGWEAQLDE</sequence>
<reference evidence="3 4" key="1">
    <citation type="submission" date="2017-04" db="EMBL/GenBank/DDBJ databases">
        <title>A new member of the family Flavobacteriaceae isolated from ascidians.</title>
        <authorList>
            <person name="Chen L."/>
        </authorList>
    </citation>
    <scope>NUCLEOTIDE SEQUENCE [LARGE SCALE GENOMIC DNA]</scope>
    <source>
        <strain evidence="3 4">HQA918</strain>
    </source>
</reference>
<dbReference type="AlphaFoldDB" id="A0A2A4GE91"/>
<dbReference type="PANTHER" id="PTHR43143:SF1">
    <property type="entry name" value="SERINE_THREONINE-PROTEIN PHOSPHATASE CPPED1"/>
    <property type="match status" value="1"/>
</dbReference>
<dbReference type="RefSeq" id="WP_097441637.1">
    <property type="nucleotide sequence ID" value="NZ_NBWU01000001.1"/>
</dbReference>
<proteinExistence type="predicted"/>
<dbReference type="Pfam" id="PF00149">
    <property type="entry name" value="Metallophos"/>
    <property type="match status" value="1"/>
</dbReference>